<dbReference type="AlphaFoldDB" id="A0A7J7ZK88"/>
<reference evidence="2 3" key="1">
    <citation type="journal article" date="2020" name="Nature">
        <title>Six reference-quality genomes reveal evolution of bat adaptations.</title>
        <authorList>
            <person name="Jebb D."/>
            <person name="Huang Z."/>
            <person name="Pippel M."/>
            <person name="Hughes G.M."/>
            <person name="Lavrichenko K."/>
            <person name="Devanna P."/>
            <person name="Winkler S."/>
            <person name="Jermiin L.S."/>
            <person name="Skirmuntt E.C."/>
            <person name="Katzourakis A."/>
            <person name="Burkitt-Gray L."/>
            <person name="Ray D.A."/>
            <person name="Sullivan K.A.M."/>
            <person name="Roscito J.G."/>
            <person name="Kirilenko B.M."/>
            <person name="Davalos L.M."/>
            <person name="Corthals A.P."/>
            <person name="Power M.L."/>
            <person name="Jones G."/>
            <person name="Ransome R.D."/>
            <person name="Dechmann D.K.N."/>
            <person name="Locatelli A.G."/>
            <person name="Puechmaille S.J."/>
            <person name="Fedrigo O."/>
            <person name="Jarvis E.D."/>
            <person name="Hiller M."/>
            <person name="Vernes S.C."/>
            <person name="Myers E.W."/>
            <person name="Teeling E.C."/>
        </authorList>
    </citation>
    <scope>NUCLEOTIDE SEQUENCE [LARGE SCALE GENOMIC DNA]</scope>
    <source>
        <strain evidence="2">MPipKuh1</strain>
        <tissue evidence="2">Flight muscle</tissue>
    </source>
</reference>
<evidence type="ECO:0000256" key="1">
    <source>
        <dbReference type="SAM" id="MobiDB-lite"/>
    </source>
</evidence>
<gene>
    <name evidence="2" type="ORF">mPipKuh1_009575</name>
</gene>
<accession>A0A7J7ZK88</accession>
<dbReference type="EMBL" id="JACAGB010000003">
    <property type="protein sequence ID" value="KAF6374356.1"/>
    <property type="molecule type" value="Genomic_DNA"/>
</dbReference>
<feature type="region of interest" description="Disordered" evidence="1">
    <location>
        <begin position="132"/>
        <end position="157"/>
    </location>
</feature>
<keyword evidence="3" id="KW-1185">Reference proteome</keyword>
<sequence>MLEVFTLVASIGCWHEKDDDPSVYVQGEPHVGASQTAPATQKSHPCKWCFSVLKYILHLTKSQAEYLEHNRFFRAACVKDFCFSANPHQQQKDVTGEAYRKDAMDNPSFVTRCSFYLSVVPSKSREVGKDVHATSDKVLQPQASQNTEEQHSGSDISQEYLSGKSHHQWTECEIAASQTQKVVECQGVYSGELIYECDTCKKGFK</sequence>
<organism evidence="2 3">
    <name type="scientific">Pipistrellus kuhlii</name>
    <name type="common">Kuhl's pipistrelle</name>
    <dbReference type="NCBI Taxonomy" id="59472"/>
    <lineage>
        <taxon>Eukaryota</taxon>
        <taxon>Metazoa</taxon>
        <taxon>Chordata</taxon>
        <taxon>Craniata</taxon>
        <taxon>Vertebrata</taxon>
        <taxon>Euteleostomi</taxon>
        <taxon>Mammalia</taxon>
        <taxon>Eutheria</taxon>
        <taxon>Laurasiatheria</taxon>
        <taxon>Chiroptera</taxon>
        <taxon>Yangochiroptera</taxon>
        <taxon>Vespertilionidae</taxon>
        <taxon>Pipistrellus</taxon>
    </lineage>
</organism>
<proteinExistence type="predicted"/>
<name>A0A7J7ZK88_PIPKU</name>
<feature type="compositionally biased region" description="Polar residues" evidence="1">
    <location>
        <begin position="141"/>
        <end position="157"/>
    </location>
</feature>
<protein>
    <submittedName>
        <fullName evidence="2">Uncharacterized protein</fullName>
    </submittedName>
</protein>
<comment type="caution">
    <text evidence="2">The sequence shown here is derived from an EMBL/GenBank/DDBJ whole genome shotgun (WGS) entry which is preliminary data.</text>
</comment>
<evidence type="ECO:0000313" key="2">
    <source>
        <dbReference type="EMBL" id="KAF6374356.1"/>
    </source>
</evidence>
<evidence type="ECO:0000313" key="3">
    <source>
        <dbReference type="Proteomes" id="UP000558488"/>
    </source>
</evidence>
<dbReference type="Proteomes" id="UP000558488">
    <property type="component" value="Unassembled WGS sequence"/>
</dbReference>